<keyword evidence="2" id="KW-0805">Transcription regulation</keyword>
<dbReference type="GO" id="GO:0000981">
    <property type="term" value="F:DNA-binding transcription factor activity, RNA polymerase II-specific"/>
    <property type="evidence" value="ECO:0007669"/>
    <property type="project" value="InterPro"/>
</dbReference>
<dbReference type="GO" id="GO:0045122">
    <property type="term" value="P:aflatoxin biosynthetic process"/>
    <property type="evidence" value="ECO:0007669"/>
    <property type="project" value="InterPro"/>
</dbReference>
<feature type="compositionally biased region" description="Polar residues" evidence="6">
    <location>
        <begin position="62"/>
        <end position="75"/>
    </location>
</feature>
<dbReference type="GO" id="GO:0003677">
    <property type="term" value="F:DNA binding"/>
    <property type="evidence" value="ECO:0007669"/>
    <property type="project" value="UniProtKB-KW"/>
</dbReference>
<evidence type="ECO:0000259" key="7">
    <source>
        <dbReference type="PROSITE" id="PS50048"/>
    </source>
</evidence>
<protein>
    <recommendedName>
        <fullName evidence="7">Zn(2)-C6 fungal-type domain-containing protein</fullName>
    </recommendedName>
</protein>
<dbReference type="Proteomes" id="UP000664521">
    <property type="component" value="Unassembled WGS sequence"/>
</dbReference>
<dbReference type="CDD" id="cd00067">
    <property type="entry name" value="GAL4"/>
    <property type="match status" value="1"/>
</dbReference>
<dbReference type="SUPFAM" id="SSF57701">
    <property type="entry name" value="Zn2/Cys6 DNA-binding domain"/>
    <property type="match status" value="1"/>
</dbReference>
<evidence type="ECO:0000256" key="4">
    <source>
        <dbReference type="ARBA" id="ARBA00023163"/>
    </source>
</evidence>
<feature type="domain" description="Zn(2)-C6 fungal-type" evidence="7">
    <location>
        <begin position="20"/>
        <end position="50"/>
    </location>
</feature>
<keyword evidence="1" id="KW-0479">Metal-binding</keyword>
<dbReference type="Gene3D" id="4.10.240.10">
    <property type="entry name" value="Zn(2)-C6 fungal-type DNA-binding domain"/>
    <property type="match status" value="1"/>
</dbReference>
<keyword evidence="9" id="KW-1185">Reference proteome</keyword>
<dbReference type="PRINTS" id="PR00755">
    <property type="entry name" value="AFLATOXINBRP"/>
</dbReference>
<keyword evidence="4" id="KW-0804">Transcription</keyword>
<sequence>MGSSLTQAEAASLGIKLRESCDACLTAKVKCGKGRPMCQRCLTNGSDCAYSPSARAGRKNRNSTGGIKKSGSNTTSHKRPVSIDIPKNAAPSPTSTQWPSHVPPYDAGHHALEKSNCNNVSSSMAPNMTPRNTQFYSTTTPPLTSEDEALDMNAGQHGIPITSDADDNNLYNLMPTPPFHQNEFPHDFSHLDGPVSATSTLTFPEFDISSPSSHTKQTFGTNAWINQDAAYGSIPTYGNLDSSFFEIPNAISNPSTQNHPDGHIPSQHLDILAGGCDCFADCLHTLKDLHLNSWARTTDAEIGPQFDVVLKSNNAAITASNKMLTCTACSTKGGIGISAMLMATMFGKVLSLYRAAVFDRFGPTASSRDMQSPASLAFGAYEVSGDDRHLLEIEILLFELKKVEKTMNLWHDRSQVLSADKDVNSVYEALAMYLDKNLHHVTEFLRDVRLQMCQ</sequence>
<evidence type="ECO:0000256" key="3">
    <source>
        <dbReference type="ARBA" id="ARBA00023125"/>
    </source>
</evidence>
<dbReference type="InterPro" id="IPR050675">
    <property type="entry name" value="OAF3"/>
</dbReference>
<dbReference type="EMBL" id="CAJPDS010000005">
    <property type="protein sequence ID" value="CAF9907652.1"/>
    <property type="molecule type" value="Genomic_DNA"/>
</dbReference>
<proteinExistence type="predicted"/>
<dbReference type="GO" id="GO:0008270">
    <property type="term" value="F:zinc ion binding"/>
    <property type="evidence" value="ECO:0007669"/>
    <property type="project" value="InterPro"/>
</dbReference>
<evidence type="ECO:0000256" key="1">
    <source>
        <dbReference type="ARBA" id="ARBA00022723"/>
    </source>
</evidence>
<reference evidence="8" key="1">
    <citation type="submission" date="2021-03" db="EMBL/GenBank/DDBJ databases">
        <authorList>
            <person name="Tagirdzhanova G."/>
        </authorList>
    </citation>
    <scope>NUCLEOTIDE SEQUENCE</scope>
</reference>
<evidence type="ECO:0000313" key="8">
    <source>
        <dbReference type="EMBL" id="CAF9907652.1"/>
    </source>
</evidence>
<dbReference type="InterPro" id="IPR001138">
    <property type="entry name" value="Zn2Cys6_DnaBD"/>
</dbReference>
<comment type="caution">
    <text evidence="8">The sequence shown here is derived from an EMBL/GenBank/DDBJ whole genome shotgun (WGS) entry which is preliminary data.</text>
</comment>
<evidence type="ECO:0000313" key="9">
    <source>
        <dbReference type="Proteomes" id="UP000664521"/>
    </source>
</evidence>
<feature type="region of interest" description="Disordered" evidence="6">
    <location>
        <begin position="52"/>
        <end position="111"/>
    </location>
</feature>
<dbReference type="PROSITE" id="PS50048">
    <property type="entry name" value="ZN2_CY6_FUNGAL_2"/>
    <property type="match status" value="1"/>
</dbReference>
<evidence type="ECO:0000256" key="6">
    <source>
        <dbReference type="SAM" id="MobiDB-lite"/>
    </source>
</evidence>
<gene>
    <name evidence="8" type="ORF">HETSPECPRED_007203</name>
</gene>
<evidence type="ECO:0000256" key="2">
    <source>
        <dbReference type="ARBA" id="ARBA00023015"/>
    </source>
</evidence>
<dbReference type="PANTHER" id="PTHR31069:SF31">
    <property type="entry name" value="MONODICTYPHENONE CLUSTER TRANSCRIPTION FACTOR-RELATED"/>
    <property type="match status" value="1"/>
</dbReference>
<evidence type="ECO:0000256" key="5">
    <source>
        <dbReference type="ARBA" id="ARBA00023242"/>
    </source>
</evidence>
<keyword evidence="3" id="KW-0238">DNA-binding</keyword>
<dbReference type="SMART" id="SM00066">
    <property type="entry name" value="GAL4"/>
    <property type="match status" value="1"/>
</dbReference>
<keyword evidence="5" id="KW-0539">Nucleus</keyword>
<dbReference type="Pfam" id="PF08493">
    <property type="entry name" value="AflR"/>
    <property type="match status" value="1"/>
</dbReference>
<dbReference type="Pfam" id="PF00172">
    <property type="entry name" value="Zn_clus"/>
    <property type="match status" value="1"/>
</dbReference>
<dbReference type="GO" id="GO:0005634">
    <property type="term" value="C:nucleus"/>
    <property type="evidence" value="ECO:0007669"/>
    <property type="project" value="InterPro"/>
</dbReference>
<name>A0A8H3EP60_9LECA</name>
<accession>A0A8H3EP60</accession>
<dbReference type="AlphaFoldDB" id="A0A8H3EP60"/>
<dbReference type="OrthoDB" id="5069333at2759"/>
<dbReference type="InterPro" id="IPR036864">
    <property type="entry name" value="Zn2-C6_fun-type_DNA-bd_sf"/>
</dbReference>
<organism evidence="8 9">
    <name type="scientific">Heterodermia speciosa</name>
    <dbReference type="NCBI Taxonomy" id="116794"/>
    <lineage>
        <taxon>Eukaryota</taxon>
        <taxon>Fungi</taxon>
        <taxon>Dikarya</taxon>
        <taxon>Ascomycota</taxon>
        <taxon>Pezizomycotina</taxon>
        <taxon>Lecanoromycetes</taxon>
        <taxon>OSLEUM clade</taxon>
        <taxon>Lecanoromycetidae</taxon>
        <taxon>Caliciales</taxon>
        <taxon>Physciaceae</taxon>
        <taxon>Heterodermia</taxon>
    </lineage>
</organism>
<dbReference type="PANTHER" id="PTHR31069">
    <property type="entry name" value="OLEATE-ACTIVATED TRANSCRIPTION FACTOR 1-RELATED"/>
    <property type="match status" value="1"/>
</dbReference>
<dbReference type="InterPro" id="IPR013700">
    <property type="entry name" value="AflR"/>
</dbReference>